<dbReference type="InterPro" id="IPR050493">
    <property type="entry name" value="FAD-dep_Monooxygenase_BioMet"/>
</dbReference>
<sequence>MDDWVKGRVVLIGDAAHASSPSMAEGAAMAMEDALVLAETLAATATLKDALVAYTRRRKPRVDWVQKQCVARDKMRGLPAWGRIALLKLAGNKLYKRSYTPLTDPI</sequence>
<dbReference type="PRINTS" id="PR00420">
    <property type="entry name" value="RNGMNOXGNASE"/>
</dbReference>
<evidence type="ECO:0000313" key="4">
    <source>
        <dbReference type="EMBL" id="UUD63439.1"/>
    </source>
</evidence>
<evidence type="ECO:0000256" key="1">
    <source>
        <dbReference type="ARBA" id="ARBA00023002"/>
    </source>
</evidence>
<keyword evidence="5" id="KW-1185">Reference proteome</keyword>
<evidence type="ECO:0000313" key="5">
    <source>
        <dbReference type="Proteomes" id="UP000887421"/>
    </source>
</evidence>
<name>A0ABY5J5T6_9GAMM</name>
<dbReference type="PANTHER" id="PTHR13789:SF309">
    <property type="entry name" value="PUTATIVE (AFU_ORTHOLOGUE AFUA_6G14510)-RELATED"/>
    <property type="match status" value="1"/>
</dbReference>
<dbReference type="Pfam" id="PF01494">
    <property type="entry name" value="FAD_binding_3"/>
    <property type="match status" value="1"/>
</dbReference>
<dbReference type="InterPro" id="IPR036188">
    <property type="entry name" value="FAD/NAD-bd_sf"/>
</dbReference>
<dbReference type="EMBL" id="CP076114">
    <property type="protein sequence ID" value="UUD63439.1"/>
    <property type="molecule type" value="Genomic_DNA"/>
</dbReference>
<dbReference type="InterPro" id="IPR002938">
    <property type="entry name" value="FAD-bd"/>
</dbReference>
<dbReference type="PANTHER" id="PTHR13789">
    <property type="entry name" value="MONOOXYGENASE"/>
    <property type="match status" value="1"/>
</dbReference>
<dbReference type="SUPFAM" id="SSF51905">
    <property type="entry name" value="FAD/NAD(P)-binding domain"/>
    <property type="match status" value="1"/>
</dbReference>
<dbReference type="RefSeq" id="WP_070881397.1">
    <property type="nucleotide sequence ID" value="NZ_CP076114.1"/>
</dbReference>
<dbReference type="GO" id="GO:0004497">
    <property type="term" value="F:monooxygenase activity"/>
    <property type="evidence" value="ECO:0007669"/>
    <property type="project" value="UniProtKB-KW"/>
</dbReference>
<evidence type="ECO:0000259" key="3">
    <source>
        <dbReference type="Pfam" id="PF01494"/>
    </source>
</evidence>
<evidence type="ECO:0000256" key="2">
    <source>
        <dbReference type="ARBA" id="ARBA00023033"/>
    </source>
</evidence>
<feature type="domain" description="FAD-binding" evidence="3">
    <location>
        <begin position="2"/>
        <end position="63"/>
    </location>
</feature>
<keyword evidence="1" id="KW-0560">Oxidoreductase</keyword>
<reference evidence="4" key="1">
    <citation type="submission" date="2021-05" db="EMBL/GenBank/DDBJ databases">
        <title>Complete genome sequence of Pseudomonas seleniipraecipitans strain D1-6.</title>
        <authorList>
            <person name="Lafi F."/>
            <person name="Eida A."/>
            <person name="Alam I."/>
            <person name="Hert H."/>
            <person name="Saad M."/>
        </authorList>
    </citation>
    <scope>NUCLEOTIDE SEQUENCE</scope>
    <source>
        <strain evidence="4">D1-6</strain>
    </source>
</reference>
<gene>
    <name evidence="4" type="ORF">D16iCDA_17390</name>
</gene>
<accession>A0ABY5J5T6</accession>
<keyword evidence="2 4" id="KW-0503">Monooxygenase</keyword>
<organism evidence="4 5">
    <name type="scientific">Phytopseudomonas seleniipraecipitans</name>
    <dbReference type="NCBI Taxonomy" id="640205"/>
    <lineage>
        <taxon>Bacteria</taxon>
        <taxon>Pseudomonadati</taxon>
        <taxon>Pseudomonadota</taxon>
        <taxon>Gammaproteobacteria</taxon>
        <taxon>Pseudomonadales</taxon>
        <taxon>Pseudomonadaceae</taxon>
        <taxon>Phytopseudomonas</taxon>
    </lineage>
</organism>
<dbReference type="Gene3D" id="3.50.50.60">
    <property type="entry name" value="FAD/NAD(P)-binding domain"/>
    <property type="match status" value="1"/>
</dbReference>
<dbReference type="Proteomes" id="UP000887421">
    <property type="component" value="Chromosome"/>
</dbReference>
<protein>
    <submittedName>
        <fullName evidence="4">FAD-dependent monooxygenase</fullName>
    </submittedName>
</protein>
<proteinExistence type="predicted"/>